<keyword evidence="4 8" id="KW-0805">Transcription regulation</keyword>
<dbReference type="Gene3D" id="1.10.10.10">
    <property type="entry name" value="Winged helix-like DNA-binding domain superfamily/Winged helix DNA-binding domain"/>
    <property type="match status" value="1"/>
</dbReference>
<dbReference type="GO" id="GO:0045892">
    <property type="term" value="P:negative regulation of DNA-templated transcription"/>
    <property type="evidence" value="ECO:0007669"/>
    <property type="project" value="TreeGrafter"/>
</dbReference>
<dbReference type="AlphaFoldDB" id="Q98GJ4"/>
<evidence type="ECO:0000256" key="4">
    <source>
        <dbReference type="ARBA" id="ARBA00023015"/>
    </source>
</evidence>
<dbReference type="CDD" id="cd07153">
    <property type="entry name" value="Fur_like"/>
    <property type="match status" value="1"/>
</dbReference>
<feature type="binding site" evidence="7">
    <location>
        <position position="111"/>
    </location>
    <ligand>
        <name>Zn(2+)</name>
        <dbReference type="ChEBI" id="CHEBI:29105"/>
    </ligand>
</feature>
<comment type="subunit">
    <text evidence="8">Homodimer.</text>
</comment>
<dbReference type="GO" id="GO:0000976">
    <property type="term" value="F:transcription cis-regulatory region binding"/>
    <property type="evidence" value="ECO:0007669"/>
    <property type="project" value="TreeGrafter"/>
</dbReference>
<protein>
    <recommendedName>
        <fullName evidence="8">Ferric uptake regulation protein</fullName>
    </recommendedName>
</protein>
<reference evidence="9 10" key="1">
    <citation type="journal article" date="2000" name="DNA Res.">
        <title>Complete genome structure of the nitrogen-fixing symbiotic bacterium Mesorhizobium loti.</title>
        <authorList>
            <person name="Kaneko T."/>
            <person name="Nakamura Y."/>
            <person name="Sato S."/>
            <person name="Asamizu E."/>
            <person name="Kato T."/>
            <person name="Sasamoto S."/>
            <person name="Watanabe A."/>
            <person name="Idesawa K."/>
            <person name="Ishikawa A."/>
            <person name="Kawashima K."/>
            <person name="Kimura T."/>
            <person name="Kishida Y."/>
            <person name="Kiyokawa C."/>
            <person name="Kohara M."/>
            <person name="Matsumoto M."/>
            <person name="Matsuno A."/>
            <person name="Mochizuki Y."/>
            <person name="Nakayama S."/>
            <person name="Nakazaki N."/>
            <person name="Shimpo S."/>
            <person name="Sugimoto M."/>
            <person name="Takeuchi C."/>
            <person name="Yamada M."/>
            <person name="Tabata S."/>
        </authorList>
    </citation>
    <scope>NUCLEOTIDE SEQUENCE [LARGE SCALE GENOMIC DNA]</scope>
    <source>
        <strain evidence="10">LMG 29417 / CECT 9101 / MAFF 303099</strain>
    </source>
</reference>
<evidence type="ECO:0000256" key="1">
    <source>
        <dbReference type="ARBA" id="ARBA00007957"/>
    </source>
</evidence>
<dbReference type="InterPro" id="IPR036390">
    <property type="entry name" value="WH_DNA-bd_sf"/>
</dbReference>
<dbReference type="Proteomes" id="UP000000552">
    <property type="component" value="Chromosome"/>
</dbReference>
<keyword evidence="7 8" id="KW-0479">Metal-binding</keyword>
<comment type="subcellular location">
    <subcellularLocation>
        <location evidence="8">Cytoplasm</location>
    </subcellularLocation>
</comment>
<keyword evidence="5 8" id="KW-0238">DNA-binding</keyword>
<comment type="cofactor">
    <cofactor evidence="7">
        <name>Zn(2+)</name>
        <dbReference type="ChEBI" id="CHEBI:29105"/>
    </cofactor>
    <text evidence="7">Binds 1 zinc ion per subunit.</text>
</comment>
<dbReference type="SUPFAM" id="SSF46785">
    <property type="entry name" value="Winged helix' DNA-binding domain"/>
    <property type="match status" value="1"/>
</dbReference>
<keyword evidence="6 8" id="KW-0804">Transcription</keyword>
<feature type="binding site" evidence="7">
    <location>
        <position position="108"/>
    </location>
    <ligand>
        <name>Zn(2+)</name>
        <dbReference type="ChEBI" id="CHEBI:29105"/>
    </ligand>
</feature>
<organism evidence="9 10">
    <name type="scientific">Mesorhizobium japonicum (strain LMG 29417 / CECT 9101 / MAFF 303099)</name>
    <name type="common">Mesorhizobium loti (strain MAFF 303099)</name>
    <dbReference type="NCBI Taxonomy" id="266835"/>
    <lineage>
        <taxon>Bacteria</taxon>
        <taxon>Pseudomonadati</taxon>
        <taxon>Pseudomonadota</taxon>
        <taxon>Alphaproteobacteria</taxon>
        <taxon>Hyphomicrobiales</taxon>
        <taxon>Phyllobacteriaceae</taxon>
        <taxon>Mesorhizobium</taxon>
    </lineage>
</organism>
<dbReference type="GO" id="GO:1900376">
    <property type="term" value="P:regulation of secondary metabolite biosynthetic process"/>
    <property type="evidence" value="ECO:0007669"/>
    <property type="project" value="TreeGrafter"/>
</dbReference>
<evidence type="ECO:0000256" key="3">
    <source>
        <dbReference type="ARBA" id="ARBA00022833"/>
    </source>
</evidence>
<dbReference type="HOGENOM" id="CLU_096072_2_2_5"/>
<evidence type="ECO:0000256" key="5">
    <source>
        <dbReference type="ARBA" id="ARBA00023125"/>
    </source>
</evidence>
<dbReference type="GO" id="GO:0008270">
    <property type="term" value="F:zinc ion binding"/>
    <property type="evidence" value="ECO:0007669"/>
    <property type="project" value="TreeGrafter"/>
</dbReference>
<dbReference type="KEGG" id="mlo:mll3299"/>
<feature type="binding site" evidence="7">
    <location>
        <position position="148"/>
    </location>
    <ligand>
        <name>Zn(2+)</name>
        <dbReference type="ChEBI" id="CHEBI:29105"/>
    </ligand>
</feature>
<keyword evidence="8" id="KW-0408">Iron</keyword>
<evidence type="ECO:0000313" key="10">
    <source>
        <dbReference type="Proteomes" id="UP000000552"/>
    </source>
</evidence>
<evidence type="ECO:0000313" key="9">
    <source>
        <dbReference type="EMBL" id="BAB50222.1"/>
    </source>
</evidence>
<dbReference type="Gene3D" id="3.30.1490.190">
    <property type="match status" value="1"/>
</dbReference>
<dbReference type="GO" id="GO:0005829">
    <property type="term" value="C:cytosol"/>
    <property type="evidence" value="ECO:0007669"/>
    <property type="project" value="TreeGrafter"/>
</dbReference>
<dbReference type="EMBL" id="BA000012">
    <property type="protein sequence ID" value="BAB50222.1"/>
    <property type="molecule type" value="Genomic_DNA"/>
</dbReference>
<accession>Q98GJ4</accession>
<keyword evidence="3 7" id="KW-0862">Zinc</keyword>
<keyword evidence="8" id="KW-0963">Cytoplasm</keyword>
<evidence type="ECO:0000256" key="7">
    <source>
        <dbReference type="PIRSR" id="PIRSR602481-1"/>
    </source>
</evidence>
<dbReference type="InterPro" id="IPR043135">
    <property type="entry name" value="Fur_C"/>
</dbReference>
<evidence type="ECO:0000256" key="6">
    <source>
        <dbReference type="ARBA" id="ARBA00023163"/>
    </source>
</evidence>
<dbReference type="eggNOG" id="COG0735">
    <property type="taxonomic scope" value="Bacteria"/>
</dbReference>
<evidence type="ECO:0000256" key="2">
    <source>
        <dbReference type="ARBA" id="ARBA00022491"/>
    </source>
</evidence>
<comment type="similarity">
    <text evidence="1 8">Belongs to the Fur family.</text>
</comment>
<sequence>MGSGGLHGQTAWRWRRTSWNRTMAARDVLTKNQLCVLEKLETASGPLSAYTLLDQLRERGFRAPLQVYRALDTLVKSGFVHRLESINSFVACAEPHDHSHSMTAFAICDTCGQVTEMSDHDVDHRLNEWVHSTGFAAKKAVIEFRGTCAKCRAEAA</sequence>
<feature type="binding site" evidence="7">
    <location>
        <position position="151"/>
    </location>
    <ligand>
        <name>Zn(2+)</name>
        <dbReference type="ChEBI" id="CHEBI:29105"/>
    </ligand>
</feature>
<dbReference type="InterPro" id="IPR036388">
    <property type="entry name" value="WH-like_DNA-bd_sf"/>
</dbReference>
<dbReference type="Pfam" id="PF01475">
    <property type="entry name" value="FUR"/>
    <property type="match status" value="1"/>
</dbReference>
<gene>
    <name evidence="8" type="primary">fur</name>
    <name evidence="9" type="ordered locus">mll3299</name>
</gene>
<dbReference type="PANTHER" id="PTHR33202">
    <property type="entry name" value="ZINC UPTAKE REGULATION PROTEIN"/>
    <property type="match status" value="1"/>
</dbReference>
<evidence type="ECO:0000256" key="8">
    <source>
        <dbReference type="RuleBase" id="RU364037"/>
    </source>
</evidence>
<dbReference type="PANTHER" id="PTHR33202:SF6">
    <property type="entry name" value="ZINC UPTAKE REGULATION PROTEIN"/>
    <property type="match status" value="1"/>
</dbReference>
<dbReference type="GO" id="GO:0003700">
    <property type="term" value="F:DNA-binding transcription factor activity"/>
    <property type="evidence" value="ECO:0007669"/>
    <property type="project" value="UniProtKB-UniRule"/>
</dbReference>
<keyword evidence="2 8" id="KW-0678">Repressor</keyword>
<proteinExistence type="inferred from homology"/>
<name>Q98GJ4_RHILO</name>
<dbReference type="InterPro" id="IPR002481">
    <property type="entry name" value="FUR"/>
</dbReference>